<comment type="caution">
    <text evidence="1">The sequence shown here is derived from an EMBL/GenBank/DDBJ whole genome shotgun (WGS) entry which is preliminary data.</text>
</comment>
<dbReference type="EMBL" id="WQLV01000001">
    <property type="protein sequence ID" value="MVO14513.1"/>
    <property type="molecule type" value="Genomic_DNA"/>
</dbReference>
<dbReference type="InterPro" id="IPR021938">
    <property type="entry name" value="DUF3553"/>
</dbReference>
<keyword evidence="2" id="KW-1185">Reference proteome</keyword>
<dbReference type="Pfam" id="PF12073">
    <property type="entry name" value="DUF3553"/>
    <property type="match status" value="1"/>
</dbReference>
<dbReference type="RefSeq" id="WP_157020843.1">
    <property type="nucleotide sequence ID" value="NZ_WQLV01000001.1"/>
</dbReference>
<gene>
    <name evidence="1" type="ORF">GO984_01705</name>
</gene>
<dbReference type="AlphaFoldDB" id="A0A6L6W9M3"/>
<reference evidence="1 2" key="1">
    <citation type="submission" date="2019-12" db="EMBL/GenBank/DDBJ databases">
        <authorList>
            <person name="Zhang Y.-J."/>
        </authorList>
    </citation>
    <scope>NUCLEOTIDE SEQUENCE [LARGE SCALE GENOMIC DNA]</scope>
    <source>
        <strain evidence="1 2">CY05</strain>
    </source>
</reference>
<proteinExistence type="predicted"/>
<sequence>MSDLNAILAPGMFVRHPNHPEWGLGQVQSNIGGKITVNFRDQGKLVIDGSRVALSPVFDPS</sequence>
<evidence type="ECO:0000313" key="2">
    <source>
        <dbReference type="Proteomes" id="UP000478892"/>
    </source>
</evidence>
<dbReference type="Proteomes" id="UP000478892">
    <property type="component" value="Unassembled WGS sequence"/>
</dbReference>
<organism evidence="1 2">
    <name type="scientific">Parasedimentitalea huanghaiensis</name>
    <dbReference type="NCBI Taxonomy" id="2682100"/>
    <lineage>
        <taxon>Bacteria</taxon>
        <taxon>Pseudomonadati</taxon>
        <taxon>Pseudomonadota</taxon>
        <taxon>Alphaproteobacteria</taxon>
        <taxon>Rhodobacterales</taxon>
        <taxon>Paracoccaceae</taxon>
        <taxon>Parasedimentitalea</taxon>
    </lineage>
</organism>
<accession>A0A6L6W9M3</accession>
<protein>
    <submittedName>
        <fullName evidence="1">DUF3553 domain-containing protein</fullName>
    </submittedName>
</protein>
<evidence type="ECO:0000313" key="1">
    <source>
        <dbReference type="EMBL" id="MVO14513.1"/>
    </source>
</evidence>
<name>A0A6L6W9M3_9RHOB</name>